<proteinExistence type="predicted"/>
<protein>
    <submittedName>
        <fullName evidence="1">Uncharacterized protein</fullName>
    </submittedName>
</protein>
<sequence length="123" mass="13278">MPLNPDKLRSVGDQQGVRLFTNDWGVRTRCPATSGGNRSRWVVFAGKQSLGAYLADMKKLRDLLSHGQDPRMTSNASGALWQLAKGGNSMRLMGAEGFIQAACDLAAQSLFLNLILGGGWVRA</sequence>
<dbReference type="Proteomes" id="UP000198852">
    <property type="component" value="Unassembled WGS sequence"/>
</dbReference>
<evidence type="ECO:0000313" key="1">
    <source>
        <dbReference type="EMBL" id="SFT09619.1"/>
    </source>
</evidence>
<evidence type="ECO:0000313" key="2">
    <source>
        <dbReference type="Proteomes" id="UP000198852"/>
    </source>
</evidence>
<name>A0A1I6V7H2_9PSEU</name>
<organism evidence="1 2">
    <name type="scientific">Saccharopolyspora flava</name>
    <dbReference type="NCBI Taxonomy" id="95161"/>
    <lineage>
        <taxon>Bacteria</taxon>
        <taxon>Bacillati</taxon>
        <taxon>Actinomycetota</taxon>
        <taxon>Actinomycetes</taxon>
        <taxon>Pseudonocardiales</taxon>
        <taxon>Pseudonocardiaceae</taxon>
        <taxon>Saccharopolyspora</taxon>
    </lineage>
</organism>
<dbReference type="EMBL" id="FOZX01000017">
    <property type="protein sequence ID" value="SFT09619.1"/>
    <property type="molecule type" value="Genomic_DNA"/>
</dbReference>
<dbReference type="AlphaFoldDB" id="A0A1I6V7H2"/>
<accession>A0A1I6V7H2</accession>
<reference evidence="2" key="1">
    <citation type="submission" date="2016-10" db="EMBL/GenBank/DDBJ databases">
        <authorList>
            <person name="Varghese N."/>
            <person name="Submissions S."/>
        </authorList>
    </citation>
    <scope>NUCLEOTIDE SEQUENCE [LARGE SCALE GENOMIC DNA]</scope>
    <source>
        <strain evidence="2">DSM 44771</strain>
    </source>
</reference>
<gene>
    <name evidence="1" type="ORF">SAMN05660874_05678</name>
</gene>
<keyword evidence="2" id="KW-1185">Reference proteome</keyword>